<feature type="compositionally biased region" description="Basic and acidic residues" evidence="4">
    <location>
        <begin position="133"/>
        <end position="144"/>
    </location>
</feature>
<feature type="repeat" description="WD" evidence="3">
    <location>
        <begin position="249"/>
        <end position="289"/>
    </location>
</feature>
<proteinExistence type="predicted"/>
<evidence type="ECO:0000256" key="1">
    <source>
        <dbReference type="ARBA" id="ARBA00022574"/>
    </source>
</evidence>
<dbReference type="PANTHER" id="PTHR44675:SF1">
    <property type="entry name" value="P21-ACTIVATED PROTEIN KINASE-INTERACTING PROTEIN 1"/>
    <property type="match status" value="1"/>
</dbReference>
<feature type="repeat" description="WD" evidence="3">
    <location>
        <begin position="290"/>
        <end position="323"/>
    </location>
</feature>
<dbReference type="InterPro" id="IPR015943">
    <property type="entry name" value="WD40/YVTN_repeat-like_dom_sf"/>
</dbReference>
<feature type="compositionally biased region" description="Acidic residues" evidence="4">
    <location>
        <begin position="552"/>
        <end position="586"/>
    </location>
</feature>
<dbReference type="InterPro" id="IPR051959">
    <property type="entry name" value="PAK1-Kinase_Regulator"/>
</dbReference>
<feature type="region of interest" description="Disordered" evidence="4">
    <location>
        <begin position="499"/>
        <end position="586"/>
    </location>
</feature>
<evidence type="ECO:0000256" key="3">
    <source>
        <dbReference type="PROSITE-ProRule" id="PRU00221"/>
    </source>
</evidence>
<dbReference type="EMBL" id="CP119878">
    <property type="protein sequence ID" value="WFD34783.1"/>
    <property type="molecule type" value="Genomic_DNA"/>
</dbReference>
<accession>A0AAF0J613</accession>
<reference evidence="5" key="1">
    <citation type="submission" date="2023-03" db="EMBL/GenBank/DDBJ databases">
        <title>Mating type loci evolution in Malassezia.</title>
        <authorList>
            <person name="Coelho M.A."/>
        </authorList>
    </citation>
    <scope>NUCLEOTIDE SEQUENCE</scope>
    <source>
        <strain evidence="5">CBS 11721</strain>
    </source>
</reference>
<evidence type="ECO:0000256" key="2">
    <source>
        <dbReference type="ARBA" id="ARBA00022737"/>
    </source>
</evidence>
<feature type="repeat" description="WD" evidence="3">
    <location>
        <begin position="206"/>
        <end position="241"/>
    </location>
</feature>
<keyword evidence="6" id="KW-1185">Reference proteome</keyword>
<gene>
    <name evidence="5" type="primary">MAK11</name>
    <name evidence="5" type="ORF">MCUN1_001627</name>
</gene>
<name>A0AAF0J613_9BASI</name>
<dbReference type="InterPro" id="IPR001680">
    <property type="entry name" value="WD40_rpt"/>
</dbReference>
<feature type="compositionally biased region" description="Basic and acidic residues" evidence="4">
    <location>
        <begin position="22"/>
        <end position="44"/>
    </location>
</feature>
<feature type="compositionally biased region" description="Low complexity" evidence="4">
    <location>
        <begin position="61"/>
        <end position="96"/>
    </location>
</feature>
<dbReference type="InterPro" id="IPR036322">
    <property type="entry name" value="WD40_repeat_dom_sf"/>
</dbReference>
<keyword evidence="1 3" id="KW-0853">WD repeat</keyword>
<dbReference type="PROSITE" id="PS50294">
    <property type="entry name" value="WD_REPEATS_REGION"/>
    <property type="match status" value="2"/>
</dbReference>
<evidence type="ECO:0000313" key="5">
    <source>
        <dbReference type="EMBL" id="WFD34783.1"/>
    </source>
</evidence>
<organism evidence="5 6">
    <name type="scientific">Malassezia cuniculi</name>
    <dbReference type="NCBI Taxonomy" id="948313"/>
    <lineage>
        <taxon>Eukaryota</taxon>
        <taxon>Fungi</taxon>
        <taxon>Dikarya</taxon>
        <taxon>Basidiomycota</taxon>
        <taxon>Ustilaginomycotina</taxon>
        <taxon>Malasseziomycetes</taxon>
        <taxon>Malasseziales</taxon>
        <taxon>Malasseziaceae</taxon>
        <taxon>Malassezia</taxon>
    </lineage>
</organism>
<sequence>MAQGKRVVPKGTVFGKATKRAHPGDNDKPAKRTHTEGAAGEKKVKPAAKSGSKLLPKDSSKPVSKAPSKPSAKTPSKPASKAPSKPHAKAPSNASKNTASKPEKSALKSALKQSPKHEKGPAKAAQKPTPKPTAKDAATEEPRKSTTAKPRTPRTPKEPKEPAEALAPTAMRIVAGSYERLLYGLIAIPSRRNGELAVTIEPQFVFPAHVSSIRAVACAGVDSKWLVTGGTDETIKVWDMRRLIAVGALMGHEGSIMSLSFPSRTFMLSASEDSTINLYRTRDWSLLRTLRGHTGRVNAAVAHPSGRLALSVGADKTIRMWDLMRGVGAASVKIGVEADQIRWNANGDRFAVLALRQVMVFATDMTKVAEIELPRRVHDMTFYEKLILVACDDGAVHIYDLEDLIEPENEDDAPTPTEIGRFIGHNNRVRSVGVVRVRVGDADETLAATISSDGFIRVFNLGEIIGGAKTAVAIAEYNTKRSRLTCLSVAGYLEAGDAMEEEEAAADEDEDDEDEDEDEDEDGEEYDEDAIDAELEELEEKVRRAREAGIVFEDDDDDDDEDDEDDDDDDDNAEAEDEVEDEAEDA</sequence>
<keyword evidence="2" id="KW-0677">Repeat</keyword>
<dbReference type="InterPro" id="IPR019775">
    <property type="entry name" value="WD40_repeat_CS"/>
</dbReference>
<evidence type="ECO:0000313" key="6">
    <source>
        <dbReference type="Proteomes" id="UP001219933"/>
    </source>
</evidence>
<dbReference type="Pfam" id="PF00400">
    <property type="entry name" value="WD40"/>
    <property type="match status" value="3"/>
</dbReference>
<dbReference type="PROSITE" id="PS00678">
    <property type="entry name" value="WD_REPEATS_1"/>
    <property type="match status" value="2"/>
</dbReference>
<dbReference type="Gene3D" id="2.130.10.10">
    <property type="entry name" value="YVTN repeat-like/Quinoprotein amine dehydrogenase"/>
    <property type="match status" value="2"/>
</dbReference>
<dbReference type="AlphaFoldDB" id="A0AAF0J613"/>
<dbReference type="PANTHER" id="PTHR44675">
    <property type="entry name" value="PAK1 INTERACTING PROTEIN 1"/>
    <property type="match status" value="1"/>
</dbReference>
<feature type="compositionally biased region" description="Acidic residues" evidence="4">
    <location>
        <begin position="499"/>
        <end position="539"/>
    </location>
</feature>
<evidence type="ECO:0000256" key="4">
    <source>
        <dbReference type="SAM" id="MobiDB-lite"/>
    </source>
</evidence>
<dbReference type="Proteomes" id="UP001219933">
    <property type="component" value="Chromosome 2"/>
</dbReference>
<feature type="region of interest" description="Disordered" evidence="4">
    <location>
        <begin position="1"/>
        <end position="168"/>
    </location>
</feature>
<dbReference type="PROSITE" id="PS50082">
    <property type="entry name" value="WD_REPEATS_2"/>
    <property type="match status" value="3"/>
</dbReference>
<dbReference type="SUPFAM" id="SSF50978">
    <property type="entry name" value="WD40 repeat-like"/>
    <property type="match status" value="1"/>
</dbReference>
<protein>
    <submittedName>
        <fullName evidence="5">Protein mak11</fullName>
    </submittedName>
</protein>
<dbReference type="SMART" id="SM00320">
    <property type="entry name" value="WD40"/>
    <property type="match status" value="5"/>
</dbReference>